<feature type="chain" id="PRO_5020802441" description="DUF1838 domain-containing protein" evidence="1">
    <location>
        <begin position="19"/>
        <end position="253"/>
    </location>
</feature>
<feature type="signal peptide" evidence="1">
    <location>
        <begin position="1"/>
        <end position="18"/>
    </location>
</feature>
<gene>
    <name evidence="2" type="ORF">EWM57_06580</name>
</gene>
<evidence type="ECO:0000313" key="2">
    <source>
        <dbReference type="EMBL" id="RYU81237.1"/>
    </source>
</evidence>
<protein>
    <recommendedName>
        <fullName evidence="4">DUF1838 domain-containing protein</fullName>
    </recommendedName>
</protein>
<reference evidence="2 3" key="1">
    <citation type="submission" date="2019-02" db="EMBL/GenBank/DDBJ databases">
        <title>Bacterial novel species isolated from soil.</title>
        <authorList>
            <person name="Jung H.-Y."/>
        </authorList>
    </citation>
    <scope>NUCLEOTIDE SEQUENCE [LARGE SCALE GENOMIC DNA]</scope>
    <source>
        <strain evidence="2 3">1-3-3-3</strain>
    </source>
</reference>
<keyword evidence="3" id="KW-1185">Reference proteome</keyword>
<evidence type="ECO:0000313" key="3">
    <source>
        <dbReference type="Proteomes" id="UP000294155"/>
    </source>
</evidence>
<dbReference type="Proteomes" id="UP000294155">
    <property type="component" value="Unassembled WGS sequence"/>
</dbReference>
<evidence type="ECO:0000256" key="1">
    <source>
        <dbReference type="SAM" id="SignalP"/>
    </source>
</evidence>
<organism evidence="2 3">
    <name type="scientific">Hymenobacter persicinus</name>
    <dbReference type="NCBI Taxonomy" id="2025506"/>
    <lineage>
        <taxon>Bacteria</taxon>
        <taxon>Pseudomonadati</taxon>
        <taxon>Bacteroidota</taxon>
        <taxon>Cytophagia</taxon>
        <taxon>Cytophagales</taxon>
        <taxon>Hymenobacteraceae</taxon>
        <taxon>Hymenobacter</taxon>
    </lineage>
</organism>
<accession>A0A4Q5LEQ5</accession>
<dbReference type="OrthoDB" id="880022at2"/>
<name>A0A4Q5LEQ5_9BACT</name>
<evidence type="ECO:0008006" key="4">
    <source>
        <dbReference type="Google" id="ProtNLM"/>
    </source>
</evidence>
<keyword evidence="1" id="KW-0732">Signal</keyword>
<dbReference type="AlphaFoldDB" id="A0A4Q5LEQ5"/>
<proteinExistence type="predicted"/>
<comment type="caution">
    <text evidence="2">The sequence shown here is derived from an EMBL/GenBank/DDBJ whole genome shotgun (WGS) entry which is preliminary data.</text>
</comment>
<sequence length="253" mass="28320">MKLLLLLVALGATAPAPSAPKARPANRHAPALSAATFFREHNLASLWRLNAESGQPLVLLGCMGTQYRRLELVYESVRRDAHNPQLYHVRGKSRERDRIMPFAGTIVLTTVKKVRVTAPPSGFRALAHYQATGRFRLREAPAEEGSGTLTGTLAMTFSRTAAGLVYMPGQSTEWDYPVPGEGTKFTCTWTSAAHPEPIQLVWATNFMDIADSVIERFRIGDRGVHINPKYARMGWSRYWENDEWWAEAEEPLL</sequence>
<dbReference type="RefSeq" id="WP_129920343.1">
    <property type="nucleotide sequence ID" value="NZ_SEWE01000010.1"/>
</dbReference>
<dbReference type="EMBL" id="SEWE01000010">
    <property type="protein sequence ID" value="RYU81237.1"/>
    <property type="molecule type" value="Genomic_DNA"/>
</dbReference>